<dbReference type="InterPro" id="IPR001932">
    <property type="entry name" value="PPM-type_phosphatase-like_dom"/>
</dbReference>
<dbReference type="STRING" id="400727.A0A2T7PYT0"/>
<dbReference type="Proteomes" id="UP000245119">
    <property type="component" value="Linkage Group LG1"/>
</dbReference>
<proteinExistence type="predicted"/>
<dbReference type="InterPro" id="IPR015655">
    <property type="entry name" value="PP2C"/>
</dbReference>
<dbReference type="AlphaFoldDB" id="A0A2T7PYT0"/>
<feature type="domain" description="PPM-type phosphatase" evidence="1">
    <location>
        <begin position="1"/>
        <end position="242"/>
    </location>
</feature>
<evidence type="ECO:0000313" key="2">
    <source>
        <dbReference type="EMBL" id="PVD38558.1"/>
    </source>
</evidence>
<accession>A0A2T7PYT0</accession>
<dbReference type="Gene3D" id="3.60.40.10">
    <property type="entry name" value="PPM-type phosphatase domain"/>
    <property type="match status" value="1"/>
</dbReference>
<dbReference type="InterPro" id="IPR036457">
    <property type="entry name" value="PPM-type-like_dom_sf"/>
</dbReference>
<dbReference type="SUPFAM" id="SSF81606">
    <property type="entry name" value="PP2C-like"/>
    <property type="match status" value="1"/>
</dbReference>
<dbReference type="Pfam" id="PF00481">
    <property type="entry name" value="PP2C"/>
    <property type="match status" value="1"/>
</dbReference>
<evidence type="ECO:0000259" key="1">
    <source>
        <dbReference type="PROSITE" id="PS51746"/>
    </source>
</evidence>
<dbReference type="SMART" id="SM00332">
    <property type="entry name" value="PP2Cc"/>
    <property type="match status" value="1"/>
</dbReference>
<dbReference type="GO" id="GO:0004722">
    <property type="term" value="F:protein serine/threonine phosphatase activity"/>
    <property type="evidence" value="ECO:0007669"/>
    <property type="project" value="InterPro"/>
</dbReference>
<dbReference type="CDD" id="cd00143">
    <property type="entry name" value="PP2Cc"/>
    <property type="match status" value="1"/>
</dbReference>
<protein>
    <recommendedName>
        <fullName evidence="1">PPM-type phosphatase domain-containing protein</fullName>
    </recommendedName>
</protein>
<evidence type="ECO:0000313" key="3">
    <source>
        <dbReference type="Proteomes" id="UP000245119"/>
    </source>
</evidence>
<dbReference type="PANTHER" id="PTHR47992">
    <property type="entry name" value="PROTEIN PHOSPHATASE"/>
    <property type="match status" value="1"/>
</dbReference>
<comment type="caution">
    <text evidence="2">The sequence shown here is derived from an EMBL/GenBank/DDBJ whole genome shotgun (WGS) entry which is preliminary data.</text>
</comment>
<keyword evidence="3" id="KW-1185">Reference proteome</keyword>
<name>A0A2T7PYT0_POMCA</name>
<reference evidence="2 3" key="1">
    <citation type="submission" date="2018-04" db="EMBL/GenBank/DDBJ databases">
        <title>The genome of golden apple snail Pomacea canaliculata provides insight into stress tolerance and invasive adaptation.</title>
        <authorList>
            <person name="Liu C."/>
            <person name="Liu B."/>
            <person name="Ren Y."/>
            <person name="Zhang Y."/>
            <person name="Wang H."/>
            <person name="Li S."/>
            <person name="Jiang F."/>
            <person name="Yin L."/>
            <person name="Zhang G."/>
            <person name="Qian W."/>
            <person name="Fan W."/>
        </authorList>
    </citation>
    <scope>NUCLEOTIDE SEQUENCE [LARGE SCALE GENOMIC DNA]</scope>
    <source>
        <strain evidence="2">SZHN2017</strain>
        <tissue evidence="2">Muscle</tissue>
    </source>
</reference>
<organism evidence="2 3">
    <name type="scientific">Pomacea canaliculata</name>
    <name type="common">Golden apple snail</name>
    <dbReference type="NCBI Taxonomy" id="400727"/>
    <lineage>
        <taxon>Eukaryota</taxon>
        <taxon>Metazoa</taxon>
        <taxon>Spiralia</taxon>
        <taxon>Lophotrochozoa</taxon>
        <taxon>Mollusca</taxon>
        <taxon>Gastropoda</taxon>
        <taxon>Caenogastropoda</taxon>
        <taxon>Architaenioglossa</taxon>
        <taxon>Ampullarioidea</taxon>
        <taxon>Ampullariidae</taxon>
        <taxon>Pomacea</taxon>
    </lineage>
</organism>
<dbReference type="EMBL" id="PZQS01000001">
    <property type="protein sequence ID" value="PVD38558.1"/>
    <property type="molecule type" value="Genomic_DNA"/>
</dbReference>
<dbReference type="OrthoDB" id="6285231at2759"/>
<gene>
    <name evidence="2" type="ORF">C0Q70_01174</name>
</gene>
<sequence>MNEDRMVVKELTEQLIYIGIFDGHCTSFAADYVLEYLEHHINYWLSRTDKLETVLYKSFVEVHNVLARHLAFYFMNSEVFMTGTTATVCLIRDSSEMVVGHVGDSRAVLCRKGSSVRLSVDHDPDDPDENQRVTKKGGRIIQNSQGISQVNGRLGMTRSIGDTEFKGYGVVAEPYIRSLEIKHGYDAFLVLATDGLSFVLSDNEMVNIISSCQTPDEAAHLLADQALHFGSEDNCSVIVVPFGAWGKYIAAAMSWDFKRAWQLSAFASTPPTNRTGEKTQKNTARQDFPLRALSQSVRTMASTRINEHMEACRKQRVIDKKAYYDKYVGERMYPGLDNNLQYHPTSDPERSYDLTQERSSYGENTRLSNAYPKIQQKLSDSPPTISSSGDALIHTCWKLFLSLISSSFL</sequence>
<dbReference type="PROSITE" id="PS51746">
    <property type="entry name" value="PPM_2"/>
    <property type="match status" value="1"/>
</dbReference>